<proteinExistence type="predicted"/>
<dbReference type="AlphaFoldDB" id="A0A6H1ZRN9"/>
<gene>
    <name evidence="1" type="ORF">TM448A01521_0005</name>
</gene>
<protein>
    <submittedName>
        <fullName evidence="1">Uncharacterized protein</fullName>
    </submittedName>
</protein>
<evidence type="ECO:0000313" key="1">
    <source>
        <dbReference type="EMBL" id="QJA49870.1"/>
    </source>
</evidence>
<organism evidence="1">
    <name type="scientific">viral metagenome</name>
    <dbReference type="NCBI Taxonomy" id="1070528"/>
    <lineage>
        <taxon>unclassified sequences</taxon>
        <taxon>metagenomes</taxon>
        <taxon>organismal metagenomes</taxon>
    </lineage>
</organism>
<reference evidence="1" key="1">
    <citation type="submission" date="2020-03" db="EMBL/GenBank/DDBJ databases">
        <title>The deep terrestrial virosphere.</title>
        <authorList>
            <person name="Holmfeldt K."/>
            <person name="Nilsson E."/>
            <person name="Simone D."/>
            <person name="Lopez-Fernandez M."/>
            <person name="Wu X."/>
            <person name="de Brujin I."/>
            <person name="Lundin D."/>
            <person name="Andersson A."/>
            <person name="Bertilsson S."/>
            <person name="Dopson M."/>
        </authorList>
    </citation>
    <scope>NUCLEOTIDE SEQUENCE</scope>
    <source>
        <strain evidence="1">TM448A01521</strain>
    </source>
</reference>
<dbReference type="EMBL" id="MT144160">
    <property type="protein sequence ID" value="QJA49870.1"/>
    <property type="molecule type" value="Genomic_DNA"/>
</dbReference>
<name>A0A6H1ZRN9_9ZZZZ</name>
<accession>A0A6H1ZRN9</accession>
<sequence>MKITYEDLMGYLNLLGYGVSKNDVPFYANYIHSQNDKLLACNDDVYISLNVQFPFIGSVNFFALEGFVRQFQEGIFDLNTVDEKLVVECTENSRIELNITDMKLPEIVLEKDSEDIIVTRELESLLKLASKFTKSKTSVELYNYVYFGNDSVCGTDTQRILYSEFKSGNLETLLDRKVCYLIREGYSIQRSGTNLVINFPNELGFAVFTSPINYMINNFGIKKIQLFVNNHRAENKLCNVAFLVDAVKKVSPILFRESDYNVLLKNGDKKLEVKMQSPLCGTATTIIDSFLDRKLNLIIDSTQLQYIPQEYNIYIPDEDSLTLNYLYLLDDVTGTSIIFPYRKGD</sequence>